<protein>
    <recommendedName>
        <fullName evidence="2">BioF2-like acetyltransferase domain-containing protein</fullName>
    </recommendedName>
</protein>
<comment type="caution">
    <text evidence="3">The sequence shown here is derived from an EMBL/GenBank/DDBJ whole genome shotgun (WGS) entry which is preliminary data.</text>
</comment>
<dbReference type="InterPro" id="IPR038740">
    <property type="entry name" value="BioF2-like_GNAT_dom"/>
</dbReference>
<gene>
    <name evidence="3" type="ORF">AWB72_03889</name>
</gene>
<dbReference type="Proteomes" id="UP000198263">
    <property type="component" value="Unassembled WGS sequence"/>
</dbReference>
<feature type="compositionally biased region" description="Basic and acidic residues" evidence="1">
    <location>
        <begin position="349"/>
        <end position="366"/>
    </location>
</feature>
<dbReference type="OrthoDB" id="116151at2"/>
<evidence type="ECO:0000256" key="1">
    <source>
        <dbReference type="SAM" id="MobiDB-lite"/>
    </source>
</evidence>
<dbReference type="SUPFAM" id="SSF55729">
    <property type="entry name" value="Acyl-CoA N-acyltransferases (Nat)"/>
    <property type="match status" value="1"/>
</dbReference>
<evidence type="ECO:0000313" key="3">
    <source>
        <dbReference type="EMBL" id="SAL38282.1"/>
    </source>
</evidence>
<reference evidence="3 4" key="1">
    <citation type="submission" date="2016-01" db="EMBL/GenBank/DDBJ databases">
        <authorList>
            <person name="Peeters C."/>
        </authorList>
    </citation>
    <scope>NUCLEOTIDE SEQUENCE [LARGE SCALE GENOMIC DNA]</scope>
    <source>
        <strain evidence="3">LMG 29315</strain>
    </source>
</reference>
<dbReference type="Gene3D" id="3.40.630.30">
    <property type="match status" value="1"/>
</dbReference>
<dbReference type="AlphaFoldDB" id="A0A658R0T3"/>
<proteinExistence type="predicted"/>
<name>A0A658R0T3_9BURK</name>
<sequence length="366" mass="41701">MKIEKIPMSAVPAPLKPHSVKRSADQALDPLHPHQPNKGLTERTLFHEPWWLDATTDNNWQAAVVKTGNETIAEMPYSVTTKSRLWRVSYLPPLTRTLGPVIRRQAADAGGPEWVHRLEVTRQLIAQLPDCAHFHQLADPSASDAEAAAFRLAGYNVSVQFTLRLSPDADEESAWSRLRWNTRNRIRRSSERFLIREIENVDTFVDFYDANLVTRRLENEYGSEVMRRVLREVFARRAGTIIGSFDHDGSLCAATALVWDRCNLYYLLTTRQATSHSGAVALLVWEAMKIARERKLDLDFDGTSTAGILQFLAGFGGHLIHRYQFEKIRADFAICRGIRSRSRERAKRRSEASKSERSSETNESNR</sequence>
<keyword evidence="4" id="KW-1185">Reference proteome</keyword>
<dbReference type="EMBL" id="FCNV02000009">
    <property type="protein sequence ID" value="SAL38282.1"/>
    <property type="molecule type" value="Genomic_DNA"/>
</dbReference>
<evidence type="ECO:0000259" key="2">
    <source>
        <dbReference type="Pfam" id="PF13480"/>
    </source>
</evidence>
<accession>A0A658R0T3</accession>
<feature type="region of interest" description="Disordered" evidence="1">
    <location>
        <begin position="1"/>
        <end position="38"/>
    </location>
</feature>
<feature type="region of interest" description="Disordered" evidence="1">
    <location>
        <begin position="342"/>
        <end position="366"/>
    </location>
</feature>
<evidence type="ECO:0000313" key="4">
    <source>
        <dbReference type="Proteomes" id="UP000198263"/>
    </source>
</evidence>
<feature type="domain" description="BioF2-like acetyltransferase" evidence="2">
    <location>
        <begin position="179"/>
        <end position="298"/>
    </location>
</feature>
<dbReference type="Pfam" id="PF13480">
    <property type="entry name" value="Acetyltransf_6"/>
    <property type="match status" value="1"/>
</dbReference>
<dbReference type="RefSeq" id="WP_087128477.1">
    <property type="nucleotide sequence ID" value="NZ_FCNV02000009.1"/>
</dbReference>
<dbReference type="InterPro" id="IPR016181">
    <property type="entry name" value="Acyl_CoA_acyltransferase"/>
</dbReference>
<organism evidence="3 4">
    <name type="scientific">Caballeronia concitans</name>
    <dbReference type="NCBI Taxonomy" id="1777133"/>
    <lineage>
        <taxon>Bacteria</taxon>
        <taxon>Pseudomonadati</taxon>
        <taxon>Pseudomonadota</taxon>
        <taxon>Betaproteobacteria</taxon>
        <taxon>Burkholderiales</taxon>
        <taxon>Burkholderiaceae</taxon>
        <taxon>Caballeronia</taxon>
    </lineage>
</organism>